<protein>
    <recommendedName>
        <fullName evidence="3">DUF6287 domain-containing protein</fullName>
    </recommendedName>
</protein>
<evidence type="ECO:0000256" key="2">
    <source>
        <dbReference type="SAM" id="SignalP"/>
    </source>
</evidence>
<dbReference type="InterPro" id="IPR046254">
    <property type="entry name" value="DUF6287"/>
</dbReference>
<name>A0A1G9MRU4_STREI</name>
<evidence type="ECO:0000313" key="5">
    <source>
        <dbReference type="Proteomes" id="UP000183162"/>
    </source>
</evidence>
<evidence type="ECO:0000313" key="4">
    <source>
        <dbReference type="EMBL" id="SDL76939.1"/>
    </source>
</evidence>
<dbReference type="EMBL" id="FNGX01000005">
    <property type="protein sequence ID" value="SDL76939.1"/>
    <property type="molecule type" value="Genomic_DNA"/>
</dbReference>
<gene>
    <name evidence="4" type="ORF">SAMN05216400_1560</name>
</gene>
<feature type="domain" description="DUF6287" evidence="3">
    <location>
        <begin position="85"/>
        <end position="113"/>
    </location>
</feature>
<dbReference type="Pfam" id="PF19804">
    <property type="entry name" value="DUF6287"/>
    <property type="match status" value="1"/>
</dbReference>
<accession>A0A1G9MRU4</accession>
<feature type="chain" id="PRO_5010350322" description="DUF6287 domain-containing protein" evidence="2">
    <location>
        <begin position="23"/>
        <end position="195"/>
    </location>
</feature>
<dbReference type="Proteomes" id="UP000183162">
    <property type="component" value="Unassembled WGS sequence"/>
</dbReference>
<reference evidence="4 5" key="1">
    <citation type="submission" date="2016-10" db="EMBL/GenBank/DDBJ databases">
        <authorList>
            <person name="de Groot N.N."/>
        </authorList>
    </citation>
    <scope>NUCLEOTIDE SEQUENCE [LARGE SCALE GENOMIC DNA]</scope>
    <source>
        <strain evidence="4 5">Sb09</strain>
    </source>
</reference>
<feature type="signal peptide" evidence="2">
    <location>
        <begin position="1"/>
        <end position="22"/>
    </location>
</feature>
<sequence length="195" mass="20751">MKNKLKLVLTLVLSLCMVTACTSQTQHQTKHSSQTTKTSTKVTSSSSSSSTSSSSSNSQESQSSTAETSTEQSQAEQEIAPIYTGAILKANYSTMVGNWQNAAGNVLTFSNQGLATEGMTPNILDIDQNGILLLDVQTGQRSNVTLYIVPANTTFSSDYLNGQEDNTDISKDRVISSADIGSGDLASKAYYHVSN</sequence>
<evidence type="ECO:0000256" key="1">
    <source>
        <dbReference type="SAM" id="MobiDB-lite"/>
    </source>
</evidence>
<dbReference type="AlphaFoldDB" id="A0A1G9MRU4"/>
<dbReference type="RefSeq" id="WP_074567127.1">
    <property type="nucleotide sequence ID" value="NZ_FNGX01000005.1"/>
</dbReference>
<organism evidence="4 5">
    <name type="scientific">Streptococcus equinus</name>
    <name type="common">Streptococcus bovis</name>
    <dbReference type="NCBI Taxonomy" id="1335"/>
    <lineage>
        <taxon>Bacteria</taxon>
        <taxon>Bacillati</taxon>
        <taxon>Bacillota</taxon>
        <taxon>Bacilli</taxon>
        <taxon>Lactobacillales</taxon>
        <taxon>Streptococcaceae</taxon>
        <taxon>Streptococcus</taxon>
    </lineage>
</organism>
<feature type="region of interest" description="Disordered" evidence="1">
    <location>
        <begin position="26"/>
        <end position="76"/>
    </location>
</feature>
<proteinExistence type="predicted"/>
<evidence type="ECO:0000259" key="3">
    <source>
        <dbReference type="Pfam" id="PF19804"/>
    </source>
</evidence>
<keyword evidence="2" id="KW-0732">Signal</keyword>
<dbReference type="PROSITE" id="PS51257">
    <property type="entry name" value="PROKAR_LIPOPROTEIN"/>
    <property type="match status" value="1"/>
</dbReference>